<comment type="caution">
    <text evidence="2">The sequence shown here is derived from an EMBL/GenBank/DDBJ whole genome shotgun (WGS) entry which is preliminary data.</text>
</comment>
<reference evidence="2 3" key="1">
    <citation type="submission" date="2013-09" db="EMBL/GenBank/DDBJ databases">
        <title>High correlation between genotypes and phenotypes of environmental bacteria Comamonas testosteroni strains.</title>
        <authorList>
            <person name="Liu L."/>
            <person name="Zhu W."/>
            <person name="Xia X."/>
            <person name="Xu B."/>
            <person name="Luo M."/>
            <person name="Wang G."/>
        </authorList>
    </citation>
    <scope>NUCLEOTIDE SEQUENCE [LARGE SCALE GENOMIC DNA]</scope>
    <source>
        <strain evidence="2 3">JL40</strain>
    </source>
</reference>
<accession>A0A096FLP0</accession>
<evidence type="ECO:0000313" key="2">
    <source>
        <dbReference type="EMBL" id="KGH30829.1"/>
    </source>
</evidence>
<dbReference type="AlphaFoldDB" id="A0A096FLP0"/>
<sequence>MKHALLTIIGVLLTANASASSPDSVLIVCDKVSDANLGKLDLYKKPPKNEDEHILNIISGDGIASLLVEKPKRITLVLKESVNRIENTDGTTQFGGATIEFNSHHVKAVGKGQVLNINRVTGAMTHTFILSDETIASWKSKHGGTLPKAGTWRYQCQKSAPAF</sequence>
<protein>
    <submittedName>
        <fullName evidence="2">Uncharacterized protein</fullName>
    </submittedName>
</protein>
<dbReference type="EMBL" id="AWOR01000037">
    <property type="protein sequence ID" value="KGH30829.1"/>
    <property type="molecule type" value="Genomic_DNA"/>
</dbReference>
<gene>
    <name evidence="2" type="ORF">P353_08185</name>
</gene>
<evidence type="ECO:0000256" key="1">
    <source>
        <dbReference type="SAM" id="SignalP"/>
    </source>
</evidence>
<dbReference type="Proteomes" id="UP000029553">
    <property type="component" value="Unassembled WGS sequence"/>
</dbReference>
<dbReference type="RefSeq" id="WP_157839547.1">
    <property type="nucleotide sequence ID" value="NZ_AWOR01000037.1"/>
</dbReference>
<organism evidence="2 3">
    <name type="scientific">Comamonas testosteroni</name>
    <name type="common">Pseudomonas testosteroni</name>
    <dbReference type="NCBI Taxonomy" id="285"/>
    <lineage>
        <taxon>Bacteria</taxon>
        <taxon>Pseudomonadati</taxon>
        <taxon>Pseudomonadota</taxon>
        <taxon>Betaproteobacteria</taxon>
        <taxon>Burkholderiales</taxon>
        <taxon>Comamonadaceae</taxon>
        <taxon>Comamonas</taxon>
    </lineage>
</organism>
<proteinExistence type="predicted"/>
<feature type="chain" id="PRO_5001918120" evidence="1">
    <location>
        <begin position="20"/>
        <end position="163"/>
    </location>
</feature>
<keyword evidence="1" id="KW-0732">Signal</keyword>
<name>A0A096FLP0_COMTE</name>
<feature type="signal peptide" evidence="1">
    <location>
        <begin position="1"/>
        <end position="19"/>
    </location>
</feature>
<evidence type="ECO:0000313" key="3">
    <source>
        <dbReference type="Proteomes" id="UP000029553"/>
    </source>
</evidence>